<protein>
    <submittedName>
        <fullName evidence="1">Uncharacterized protein</fullName>
    </submittedName>
</protein>
<organism evidence="1 2">
    <name type="scientific">Melastoma candidum</name>
    <dbReference type="NCBI Taxonomy" id="119954"/>
    <lineage>
        <taxon>Eukaryota</taxon>
        <taxon>Viridiplantae</taxon>
        <taxon>Streptophyta</taxon>
        <taxon>Embryophyta</taxon>
        <taxon>Tracheophyta</taxon>
        <taxon>Spermatophyta</taxon>
        <taxon>Magnoliopsida</taxon>
        <taxon>eudicotyledons</taxon>
        <taxon>Gunneridae</taxon>
        <taxon>Pentapetalae</taxon>
        <taxon>rosids</taxon>
        <taxon>malvids</taxon>
        <taxon>Myrtales</taxon>
        <taxon>Melastomataceae</taxon>
        <taxon>Melastomatoideae</taxon>
        <taxon>Melastomateae</taxon>
        <taxon>Melastoma</taxon>
    </lineage>
</organism>
<accession>A0ACB9NUX7</accession>
<dbReference type="EMBL" id="CM042886">
    <property type="protein sequence ID" value="KAI4340117.1"/>
    <property type="molecule type" value="Genomic_DNA"/>
</dbReference>
<evidence type="ECO:0000313" key="1">
    <source>
        <dbReference type="EMBL" id="KAI4340117.1"/>
    </source>
</evidence>
<evidence type="ECO:0000313" key="2">
    <source>
        <dbReference type="Proteomes" id="UP001057402"/>
    </source>
</evidence>
<name>A0ACB9NUX7_9MYRT</name>
<proteinExistence type="predicted"/>
<dbReference type="Proteomes" id="UP001057402">
    <property type="component" value="Chromosome 7"/>
</dbReference>
<sequence length="188" mass="21329">MAFGEVWQMAPGNEKIQSDSDPTDPAQPERDLFLNETYALGPRISSWDSDRKIWLENNPEFPNLVSRNRPRVLLLSGSPPNPCDNAIGDHYLLKAIKNKITGSRSFTIWLIWIGNWPKSWIALNTGSFLLRNCQWTLDPLDTSAASIAHLLVHQIQLPWAPLPSPPLFPSTKPSLNKQHQHHRITARN</sequence>
<keyword evidence="2" id="KW-1185">Reference proteome</keyword>
<reference evidence="2" key="1">
    <citation type="journal article" date="2023" name="Front. Plant Sci.">
        <title>Chromosomal-level genome assembly of Melastoma candidum provides insights into trichome evolution.</title>
        <authorList>
            <person name="Zhong Y."/>
            <person name="Wu W."/>
            <person name="Sun C."/>
            <person name="Zou P."/>
            <person name="Liu Y."/>
            <person name="Dai S."/>
            <person name="Zhou R."/>
        </authorList>
    </citation>
    <scope>NUCLEOTIDE SEQUENCE [LARGE SCALE GENOMIC DNA]</scope>
</reference>
<comment type="caution">
    <text evidence="1">The sequence shown here is derived from an EMBL/GenBank/DDBJ whole genome shotgun (WGS) entry which is preliminary data.</text>
</comment>
<gene>
    <name evidence="1" type="ORF">MLD38_024985</name>
</gene>